<dbReference type="Pfam" id="PF14525">
    <property type="entry name" value="AraC_binding_2"/>
    <property type="match status" value="1"/>
</dbReference>
<organism evidence="5 6">
    <name type="scientific">Amycolatopsis alkalitolerans</name>
    <dbReference type="NCBI Taxonomy" id="2547244"/>
    <lineage>
        <taxon>Bacteria</taxon>
        <taxon>Bacillati</taxon>
        <taxon>Actinomycetota</taxon>
        <taxon>Actinomycetes</taxon>
        <taxon>Pseudonocardiales</taxon>
        <taxon>Pseudonocardiaceae</taxon>
        <taxon>Amycolatopsis</taxon>
    </lineage>
</organism>
<dbReference type="GO" id="GO:0003700">
    <property type="term" value="F:DNA-binding transcription factor activity"/>
    <property type="evidence" value="ECO:0007669"/>
    <property type="project" value="InterPro"/>
</dbReference>
<evidence type="ECO:0000256" key="2">
    <source>
        <dbReference type="ARBA" id="ARBA00023125"/>
    </source>
</evidence>
<evidence type="ECO:0000313" key="5">
    <source>
        <dbReference type="EMBL" id="TNC19264.1"/>
    </source>
</evidence>
<dbReference type="RefSeq" id="WP_139100662.1">
    <property type="nucleotide sequence ID" value="NZ_VDFW01000053.1"/>
</dbReference>
<dbReference type="Pfam" id="PF12833">
    <property type="entry name" value="HTH_18"/>
    <property type="match status" value="1"/>
</dbReference>
<dbReference type="InterPro" id="IPR018060">
    <property type="entry name" value="HTH_AraC"/>
</dbReference>
<keyword evidence="6" id="KW-1185">Reference proteome</keyword>
<evidence type="ECO:0000313" key="6">
    <source>
        <dbReference type="Proteomes" id="UP000305546"/>
    </source>
</evidence>
<dbReference type="PROSITE" id="PS00041">
    <property type="entry name" value="HTH_ARAC_FAMILY_1"/>
    <property type="match status" value="1"/>
</dbReference>
<evidence type="ECO:0000259" key="4">
    <source>
        <dbReference type="PROSITE" id="PS01124"/>
    </source>
</evidence>
<dbReference type="InterPro" id="IPR035418">
    <property type="entry name" value="AraC-bd_2"/>
</dbReference>
<proteinExistence type="predicted"/>
<name>A0A5C4LPB9_9PSEU</name>
<dbReference type="InterPro" id="IPR018062">
    <property type="entry name" value="HTH_AraC-typ_CS"/>
</dbReference>
<keyword evidence="2" id="KW-0238">DNA-binding</keyword>
<comment type="caution">
    <text evidence="5">The sequence shown here is derived from an EMBL/GenBank/DDBJ whole genome shotgun (WGS) entry which is preliminary data.</text>
</comment>
<dbReference type="PROSITE" id="PS01124">
    <property type="entry name" value="HTH_ARAC_FAMILY_2"/>
    <property type="match status" value="1"/>
</dbReference>
<sequence length="325" mass="37369">MPDFFLDRHQLLHSTDVDDVREGVEKIFCRHRMTLKGREKRLDARVHSHRMSPAIALNYVSYGGDVYVEPGRLDSFFVVQMPVSGKARIRCGREQTDTMPGLASVPRPTEHLSMRLSADCARLIIRIERPPLEALVRDVLDRPLDRPLAFALTMDLATGYGPAFQRMTMWLANELNRPDTLLAEPLIRTRVEQQVMLGLLRTQPCNYDLAHTGREHAAPHRVVRTVLELMESHPEWAHTATSLARAAGVTPKTVQNKFRQELECTPMDYLRNVRLQRVHDTLHAARPDEVRVHEVATRWGFLHLGHFAAAYRRRFDETPRQTLAR</sequence>
<dbReference type="Gene3D" id="1.10.10.60">
    <property type="entry name" value="Homeodomain-like"/>
    <property type="match status" value="1"/>
</dbReference>
<keyword evidence="3" id="KW-0804">Transcription</keyword>
<dbReference type="InterPro" id="IPR050204">
    <property type="entry name" value="AraC_XylS_family_regulators"/>
</dbReference>
<evidence type="ECO:0000256" key="3">
    <source>
        <dbReference type="ARBA" id="ARBA00023163"/>
    </source>
</evidence>
<dbReference type="Proteomes" id="UP000305546">
    <property type="component" value="Unassembled WGS sequence"/>
</dbReference>
<keyword evidence="1" id="KW-0805">Transcription regulation</keyword>
<accession>A0A5C4LPB9</accession>
<reference evidence="5 6" key="1">
    <citation type="submission" date="2019-06" db="EMBL/GenBank/DDBJ databases">
        <title>Amycolatopsis alkalitolerans sp. nov., isolated from Gastrodia elata Blume.</title>
        <authorList>
            <person name="Narsing Rao M.P."/>
            <person name="Li W.J."/>
        </authorList>
    </citation>
    <scope>NUCLEOTIDE SEQUENCE [LARGE SCALE GENOMIC DNA]</scope>
    <source>
        <strain evidence="5 6">SYSUP0005</strain>
    </source>
</reference>
<dbReference type="GO" id="GO:0043565">
    <property type="term" value="F:sequence-specific DNA binding"/>
    <property type="evidence" value="ECO:0007669"/>
    <property type="project" value="InterPro"/>
</dbReference>
<dbReference type="InterPro" id="IPR009057">
    <property type="entry name" value="Homeodomain-like_sf"/>
</dbReference>
<feature type="domain" description="HTH araC/xylS-type" evidence="4">
    <location>
        <begin position="224"/>
        <end position="325"/>
    </location>
</feature>
<dbReference type="AlphaFoldDB" id="A0A5C4LPB9"/>
<protein>
    <submittedName>
        <fullName evidence="5">AraC family transcriptional regulator</fullName>
    </submittedName>
</protein>
<dbReference type="PANTHER" id="PTHR46796:SF12">
    <property type="entry name" value="HTH-TYPE DNA-BINDING TRANSCRIPTIONAL ACTIVATOR EUTR"/>
    <property type="match status" value="1"/>
</dbReference>
<dbReference type="EMBL" id="VDFW01000053">
    <property type="protein sequence ID" value="TNC19264.1"/>
    <property type="molecule type" value="Genomic_DNA"/>
</dbReference>
<dbReference type="PANTHER" id="PTHR46796">
    <property type="entry name" value="HTH-TYPE TRANSCRIPTIONAL ACTIVATOR RHAS-RELATED"/>
    <property type="match status" value="1"/>
</dbReference>
<dbReference type="SMART" id="SM00342">
    <property type="entry name" value="HTH_ARAC"/>
    <property type="match status" value="1"/>
</dbReference>
<evidence type="ECO:0000256" key="1">
    <source>
        <dbReference type="ARBA" id="ARBA00023015"/>
    </source>
</evidence>
<dbReference type="SUPFAM" id="SSF46689">
    <property type="entry name" value="Homeodomain-like"/>
    <property type="match status" value="2"/>
</dbReference>
<dbReference type="OrthoDB" id="5464689at2"/>
<gene>
    <name evidence="5" type="ORF">FG385_32600</name>
</gene>